<evidence type="ECO:0000313" key="3">
    <source>
        <dbReference type="Proteomes" id="UP000256779"/>
    </source>
</evidence>
<dbReference type="GO" id="GO:0016301">
    <property type="term" value="F:kinase activity"/>
    <property type="evidence" value="ECO:0007669"/>
    <property type="project" value="UniProtKB-KW"/>
</dbReference>
<accession>A0A3D9KZC3</accession>
<dbReference type="Gene3D" id="3.30.420.40">
    <property type="match status" value="2"/>
</dbReference>
<proteinExistence type="inferred from homology"/>
<comment type="caution">
    <text evidence="2">The sequence shown here is derived from an EMBL/GenBank/DDBJ whole genome shotgun (WGS) entry which is preliminary data.</text>
</comment>
<dbReference type="OrthoDB" id="9810372at2"/>
<dbReference type="Proteomes" id="UP000256779">
    <property type="component" value="Unassembled WGS sequence"/>
</dbReference>
<evidence type="ECO:0000313" key="2">
    <source>
        <dbReference type="EMBL" id="RED95640.1"/>
    </source>
</evidence>
<name>A0A3D9KZC3_MARFU</name>
<reference evidence="2 3" key="1">
    <citation type="submission" date="2018-07" db="EMBL/GenBank/DDBJ databases">
        <title>Genomic Encyclopedia of Type Strains, Phase IV (KMG-IV): sequencing the most valuable type-strain genomes for metagenomic binning, comparative biology and taxonomic classification.</title>
        <authorList>
            <person name="Goeker M."/>
        </authorList>
    </citation>
    <scope>NUCLEOTIDE SEQUENCE [LARGE SCALE GENOMIC DNA]</scope>
    <source>
        <strain evidence="2 3">DSM 4134</strain>
    </source>
</reference>
<keyword evidence="2" id="KW-0808">Transferase</keyword>
<organism evidence="2 3">
    <name type="scientific">Marinoscillum furvescens DSM 4134</name>
    <dbReference type="NCBI Taxonomy" id="1122208"/>
    <lineage>
        <taxon>Bacteria</taxon>
        <taxon>Pseudomonadati</taxon>
        <taxon>Bacteroidota</taxon>
        <taxon>Cytophagia</taxon>
        <taxon>Cytophagales</taxon>
        <taxon>Reichenbachiellaceae</taxon>
        <taxon>Marinoscillum</taxon>
    </lineage>
</organism>
<dbReference type="InterPro" id="IPR049874">
    <property type="entry name" value="ROK_cs"/>
</dbReference>
<dbReference type="RefSeq" id="WP_115869276.1">
    <property type="nucleotide sequence ID" value="NZ_QREG01000017.1"/>
</dbReference>
<dbReference type="Pfam" id="PF00480">
    <property type="entry name" value="ROK"/>
    <property type="match status" value="1"/>
</dbReference>
<dbReference type="EMBL" id="QREG01000017">
    <property type="protein sequence ID" value="RED95640.1"/>
    <property type="molecule type" value="Genomic_DNA"/>
</dbReference>
<protein>
    <submittedName>
        <fullName evidence="2">N-acetylglucosamine kinase</fullName>
    </submittedName>
</protein>
<evidence type="ECO:0000256" key="1">
    <source>
        <dbReference type="ARBA" id="ARBA00006479"/>
    </source>
</evidence>
<keyword evidence="3" id="KW-1185">Reference proteome</keyword>
<dbReference type="InterPro" id="IPR043129">
    <property type="entry name" value="ATPase_NBD"/>
</dbReference>
<sequence length="296" mass="31310">MYWGVDLGGTKIECAVLDEQHQVLARKRVPTEAAKGMQHIISQIGLAIDLCRTETGSSPKQLGIGTPGSVDPQTGLLKNSNTQAINNQPFYSELQKALSIPVKIANDANCFALAEAQMGAVKDQYPDASVVFGVIMGTGTGGGIVIDGKVLNGRHGIGGEWGHAHLDASGGKCYCGDTGCTERILAGPSLERFYEEQSGVKRSLKDIYAAYNAGTDEVANQTMERLIHFFGLGLSNIINVLDPDVIVLGGGVSNLDILYTLGVESVKKHVFNPSFHTPIIKPKLGDSAGVFGAALL</sequence>
<comment type="similarity">
    <text evidence="1">Belongs to the ROK (NagC/XylR) family.</text>
</comment>
<dbReference type="PROSITE" id="PS01125">
    <property type="entry name" value="ROK"/>
    <property type="match status" value="1"/>
</dbReference>
<dbReference type="PANTHER" id="PTHR18964:SF149">
    <property type="entry name" value="BIFUNCTIONAL UDP-N-ACETYLGLUCOSAMINE 2-EPIMERASE_N-ACETYLMANNOSAMINE KINASE"/>
    <property type="match status" value="1"/>
</dbReference>
<dbReference type="AlphaFoldDB" id="A0A3D9KZC3"/>
<dbReference type="InterPro" id="IPR000600">
    <property type="entry name" value="ROK"/>
</dbReference>
<dbReference type="SUPFAM" id="SSF53067">
    <property type="entry name" value="Actin-like ATPase domain"/>
    <property type="match status" value="1"/>
</dbReference>
<keyword evidence="2" id="KW-0418">Kinase</keyword>
<gene>
    <name evidence="2" type="ORF">C7460_11790</name>
</gene>
<dbReference type="PANTHER" id="PTHR18964">
    <property type="entry name" value="ROK (REPRESSOR, ORF, KINASE) FAMILY"/>
    <property type="match status" value="1"/>
</dbReference>